<comment type="caution">
    <text evidence="4">The sequence shown here is derived from an EMBL/GenBank/DDBJ whole genome shotgun (WGS) entry which is preliminary data.</text>
</comment>
<keyword evidence="5" id="KW-1185">Reference proteome</keyword>
<dbReference type="PANTHER" id="PTHR23048:SF0">
    <property type="entry name" value="CALMODULIN LIKE 3"/>
    <property type="match status" value="1"/>
</dbReference>
<evidence type="ECO:0000256" key="2">
    <source>
        <dbReference type="ARBA" id="ARBA00022837"/>
    </source>
</evidence>
<dbReference type="GO" id="GO:0005509">
    <property type="term" value="F:calcium ion binding"/>
    <property type="evidence" value="ECO:0007669"/>
    <property type="project" value="InterPro"/>
</dbReference>
<keyword evidence="1" id="KW-0677">Repeat</keyword>
<dbReference type="Gene3D" id="1.10.238.10">
    <property type="entry name" value="EF-hand"/>
    <property type="match status" value="1"/>
</dbReference>
<dbReference type="InterPro" id="IPR050230">
    <property type="entry name" value="CALM/Myosin/TropC-like"/>
</dbReference>
<accession>A0AAW1RG43</accession>
<dbReference type="InterPro" id="IPR011992">
    <property type="entry name" value="EF-hand-dom_pair"/>
</dbReference>
<proteinExistence type="predicted"/>
<evidence type="ECO:0000256" key="1">
    <source>
        <dbReference type="ARBA" id="ARBA00022737"/>
    </source>
</evidence>
<dbReference type="SUPFAM" id="SSF47473">
    <property type="entry name" value="EF-hand"/>
    <property type="match status" value="1"/>
</dbReference>
<organism evidence="4 5">
    <name type="scientific">Elliptochloris bilobata</name>
    <dbReference type="NCBI Taxonomy" id="381761"/>
    <lineage>
        <taxon>Eukaryota</taxon>
        <taxon>Viridiplantae</taxon>
        <taxon>Chlorophyta</taxon>
        <taxon>core chlorophytes</taxon>
        <taxon>Trebouxiophyceae</taxon>
        <taxon>Trebouxiophyceae incertae sedis</taxon>
        <taxon>Elliptochloris clade</taxon>
        <taxon>Elliptochloris</taxon>
    </lineage>
</organism>
<dbReference type="PROSITE" id="PS50222">
    <property type="entry name" value="EF_HAND_2"/>
    <property type="match status" value="1"/>
</dbReference>
<dbReference type="GO" id="GO:0016460">
    <property type="term" value="C:myosin II complex"/>
    <property type="evidence" value="ECO:0007669"/>
    <property type="project" value="TreeGrafter"/>
</dbReference>
<dbReference type="Proteomes" id="UP001445335">
    <property type="component" value="Unassembled WGS sequence"/>
</dbReference>
<sequence>MASAAARERFARKNEAAELRRAFDTLDSKRDGRLDAEELGRLLVKLSHRARKAEVEDMIWEVDEDCDQALTWPEFQAMYQRCRNDQTGYEPRRLFNVVQFVMNAPNGRATVTLEDAMQIMYLRYGRQLLDSQLEAVFGTADLNAGKTLTLSEFLACLHASQVQQLNSRITAKTYKAPPPVPAKRRAA</sequence>
<feature type="domain" description="EF-hand" evidence="3">
    <location>
        <begin position="14"/>
        <end position="49"/>
    </location>
</feature>
<evidence type="ECO:0000313" key="4">
    <source>
        <dbReference type="EMBL" id="KAK9832521.1"/>
    </source>
</evidence>
<dbReference type="EMBL" id="JALJOU010000041">
    <property type="protein sequence ID" value="KAK9832521.1"/>
    <property type="molecule type" value="Genomic_DNA"/>
</dbReference>
<evidence type="ECO:0000259" key="3">
    <source>
        <dbReference type="PROSITE" id="PS50222"/>
    </source>
</evidence>
<dbReference type="CDD" id="cd00051">
    <property type="entry name" value="EFh"/>
    <property type="match status" value="1"/>
</dbReference>
<dbReference type="AlphaFoldDB" id="A0AAW1RG43"/>
<keyword evidence="2" id="KW-0106">Calcium</keyword>
<dbReference type="InterPro" id="IPR002048">
    <property type="entry name" value="EF_hand_dom"/>
</dbReference>
<reference evidence="4 5" key="1">
    <citation type="journal article" date="2024" name="Nat. Commun.">
        <title>Phylogenomics reveals the evolutionary origins of lichenization in chlorophyte algae.</title>
        <authorList>
            <person name="Puginier C."/>
            <person name="Libourel C."/>
            <person name="Otte J."/>
            <person name="Skaloud P."/>
            <person name="Haon M."/>
            <person name="Grisel S."/>
            <person name="Petersen M."/>
            <person name="Berrin J.G."/>
            <person name="Delaux P.M."/>
            <person name="Dal Grande F."/>
            <person name="Keller J."/>
        </authorList>
    </citation>
    <scope>NUCLEOTIDE SEQUENCE [LARGE SCALE GENOMIC DNA]</scope>
    <source>
        <strain evidence="4 5">SAG 245.80</strain>
    </source>
</reference>
<evidence type="ECO:0000313" key="5">
    <source>
        <dbReference type="Proteomes" id="UP001445335"/>
    </source>
</evidence>
<dbReference type="Pfam" id="PF13499">
    <property type="entry name" value="EF-hand_7"/>
    <property type="match status" value="1"/>
</dbReference>
<gene>
    <name evidence="4" type="ORF">WJX81_004910</name>
</gene>
<dbReference type="FunFam" id="1.10.238.10:FF:000178">
    <property type="entry name" value="Calmodulin-2 A"/>
    <property type="match status" value="1"/>
</dbReference>
<name>A0AAW1RG43_9CHLO</name>
<dbReference type="SMART" id="SM00054">
    <property type="entry name" value="EFh"/>
    <property type="match status" value="3"/>
</dbReference>
<dbReference type="InterPro" id="IPR018247">
    <property type="entry name" value="EF_Hand_1_Ca_BS"/>
</dbReference>
<protein>
    <recommendedName>
        <fullName evidence="3">EF-hand domain-containing protein</fullName>
    </recommendedName>
</protein>
<dbReference type="PANTHER" id="PTHR23048">
    <property type="entry name" value="MYOSIN LIGHT CHAIN 1, 3"/>
    <property type="match status" value="1"/>
</dbReference>
<dbReference type="PROSITE" id="PS00018">
    <property type="entry name" value="EF_HAND_1"/>
    <property type="match status" value="2"/>
</dbReference>